<dbReference type="Gene3D" id="3.40.50.12500">
    <property type="match status" value="1"/>
</dbReference>
<evidence type="ECO:0000256" key="1">
    <source>
        <dbReference type="ARBA" id="ARBA00038414"/>
    </source>
</evidence>
<keyword evidence="8" id="KW-1185">Reference proteome</keyword>
<name>A0A2K9MBT4_9RHOB</name>
<protein>
    <recommendedName>
        <fullName evidence="4">Hydantoin racemase</fullName>
        <ecNumber evidence="3">5.1.99.5</ecNumber>
    </recommendedName>
</protein>
<dbReference type="EMBL" id="CP025583">
    <property type="protein sequence ID" value="AUM73073.1"/>
    <property type="molecule type" value="Genomic_DNA"/>
</dbReference>
<dbReference type="InterPro" id="IPR053714">
    <property type="entry name" value="Iso_Racemase_Enz_sf"/>
</dbReference>
<dbReference type="AlphaFoldDB" id="A0A2K9MBT4"/>
<comment type="catalytic activity">
    <reaction evidence="2">
        <text>a D-5-monosubstituted hydantoin = a L-5-monosubstituted hydantoin</text>
        <dbReference type="Rhea" id="RHEA:46624"/>
        <dbReference type="ChEBI" id="CHEBI:86339"/>
        <dbReference type="ChEBI" id="CHEBI:86340"/>
        <dbReference type="EC" id="5.1.99.5"/>
    </reaction>
</comment>
<evidence type="ECO:0000313" key="7">
    <source>
        <dbReference type="EMBL" id="AUM73073.1"/>
    </source>
</evidence>
<proteinExistence type="inferred from homology"/>
<comment type="catalytic activity">
    <reaction evidence="6">
        <text>D-5-isobutylhydantoin = L-5-isobutylhydantoin</text>
        <dbReference type="Rhea" id="RHEA:84231"/>
        <dbReference type="ChEBI" id="CHEBI:233609"/>
        <dbReference type="ChEBI" id="CHEBI:233610"/>
    </reaction>
</comment>
<dbReference type="InterPro" id="IPR015942">
    <property type="entry name" value="Asp/Glu/hydantoin_racemase"/>
</dbReference>
<dbReference type="GO" id="GO:0036348">
    <property type="term" value="F:hydantoin racemase activity"/>
    <property type="evidence" value="ECO:0007669"/>
    <property type="project" value="UniProtKB-EC"/>
</dbReference>
<dbReference type="RefSeq" id="WP_101498457.1">
    <property type="nucleotide sequence ID" value="NZ_CP025583.1"/>
</dbReference>
<dbReference type="PANTHER" id="PTHR28047:SF5">
    <property type="entry name" value="PROTEIN DCG1"/>
    <property type="match status" value="1"/>
</dbReference>
<evidence type="ECO:0000256" key="2">
    <source>
        <dbReference type="ARBA" id="ARBA00051635"/>
    </source>
</evidence>
<reference evidence="8" key="1">
    <citation type="submission" date="2017-12" db="EMBL/GenBank/DDBJ databases">
        <title>Genomic analysis of Paracoccus sp. CBA4604.</title>
        <authorList>
            <person name="Roh S.W."/>
            <person name="Kim J.Y."/>
            <person name="Kim J.S."/>
        </authorList>
    </citation>
    <scope>NUCLEOTIDE SEQUENCE [LARGE SCALE GENOMIC DNA]</scope>
    <source>
        <strain evidence="8">CBA4604</strain>
    </source>
</reference>
<evidence type="ECO:0000256" key="6">
    <source>
        <dbReference type="ARBA" id="ARBA00093234"/>
    </source>
</evidence>
<comment type="similarity">
    <text evidence="1">Belongs to the HyuE racemase family.</text>
</comment>
<dbReference type="EC" id="5.1.99.5" evidence="3"/>
<dbReference type="PANTHER" id="PTHR28047">
    <property type="entry name" value="PROTEIN DCG1"/>
    <property type="match status" value="1"/>
</dbReference>
<dbReference type="Pfam" id="PF01177">
    <property type="entry name" value="Asp_Glu_race"/>
    <property type="match status" value="1"/>
</dbReference>
<evidence type="ECO:0000313" key="8">
    <source>
        <dbReference type="Proteomes" id="UP000234882"/>
    </source>
</evidence>
<sequence>MEILVINPNATVSMTEKIVESARRVAGQGTTIIAATGQPPAPASIQGHHDEAMAVPGLLARLRQAEADGVDGVVVACFDDPGIGACREVFSGPVLGICEAATKAATMLSTSFSVVTTLPRSVPIIEQLIHGYGLSHQCRRVRSAEIAVLALEEEGSGAREKVRNEILRAVEEDRCEAVVLGCAGMADLTAWLTEETGVPVIDGVTVATRMVEALIGCGLKTSKVGAYAPPIET</sequence>
<dbReference type="FunFam" id="3.40.50.12500:FF:000001">
    <property type="entry name" value="Putative hydantoin racemase"/>
    <property type="match status" value="1"/>
</dbReference>
<gene>
    <name evidence="7" type="ORF">CYR75_01070</name>
</gene>
<organism evidence="7 8">
    <name type="scientific">Paracoccus jeotgali</name>
    <dbReference type="NCBI Taxonomy" id="2065379"/>
    <lineage>
        <taxon>Bacteria</taxon>
        <taxon>Pseudomonadati</taxon>
        <taxon>Pseudomonadota</taxon>
        <taxon>Alphaproteobacteria</taxon>
        <taxon>Rhodobacterales</taxon>
        <taxon>Paracoccaceae</taxon>
        <taxon>Paracoccus</taxon>
    </lineage>
</organism>
<dbReference type="InterPro" id="IPR052186">
    <property type="entry name" value="Hydantoin_racemase-like"/>
</dbReference>
<evidence type="ECO:0000256" key="3">
    <source>
        <dbReference type="ARBA" id="ARBA00066406"/>
    </source>
</evidence>
<dbReference type="Proteomes" id="UP000234882">
    <property type="component" value="Chromosome"/>
</dbReference>
<dbReference type="OrthoDB" id="9791723at2"/>
<accession>A0A2K9MBT4</accession>
<evidence type="ECO:0000256" key="5">
    <source>
        <dbReference type="ARBA" id="ARBA00093199"/>
    </source>
</evidence>
<dbReference type="GO" id="GO:0047661">
    <property type="term" value="F:amino-acid racemase activity"/>
    <property type="evidence" value="ECO:0007669"/>
    <property type="project" value="InterPro"/>
</dbReference>
<evidence type="ECO:0000256" key="4">
    <source>
        <dbReference type="ARBA" id="ARBA00067972"/>
    </source>
</evidence>
<dbReference type="KEGG" id="paru:CYR75_01070"/>
<comment type="catalytic activity">
    <reaction evidence="5">
        <text>D-5-benzylhydantoin = L-5-benzylhydantoin</text>
        <dbReference type="Rhea" id="RHEA:83991"/>
        <dbReference type="ChEBI" id="CHEBI:176864"/>
        <dbReference type="ChEBI" id="CHEBI:233540"/>
    </reaction>
</comment>